<gene>
    <name evidence="2" type="ORF">SCF082_LOCUS15025</name>
</gene>
<dbReference type="InterPro" id="IPR042081">
    <property type="entry name" value="RNA_2'-PTrans_C"/>
</dbReference>
<feature type="region of interest" description="Disordered" evidence="1">
    <location>
        <begin position="359"/>
        <end position="414"/>
    </location>
</feature>
<dbReference type="EMBL" id="CAXAMM010009557">
    <property type="protein sequence ID" value="CAK9020721.1"/>
    <property type="molecule type" value="Genomic_DNA"/>
</dbReference>
<feature type="compositionally biased region" description="Low complexity" evidence="1">
    <location>
        <begin position="310"/>
        <end position="323"/>
    </location>
</feature>
<name>A0ABP0K2G3_9DINO</name>
<feature type="region of interest" description="Disordered" evidence="1">
    <location>
        <begin position="116"/>
        <end position="159"/>
    </location>
</feature>
<feature type="compositionally biased region" description="Low complexity" evidence="1">
    <location>
        <begin position="1189"/>
        <end position="1198"/>
    </location>
</feature>
<feature type="compositionally biased region" description="Basic and acidic residues" evidence="1">
    <location>
        <begin position="1135"/>
        <end position="1144"/>
    </location>
</feature>
<dbReference type="Gene3D" id="3.20.170.30">
    <property type="match status" value="1"/>
</dbReference>
<accession>A0ABP0K2G3</accession>
<evidence type="ECO:0000313" key="3">
    <source>
        <dbReference type="Proteomes" id="UP001642464"/>
    </source>
</evidence>
<feature type="region of interest" description="Disordered" evidence="1">
    <location>
        <begin position="1079"/>
        <end position="1101"/>
    </location>
</feature>
<protein>
    <submittedName>
        <fullName evidence="2">UPF0187 protein</fullName>
    </submittedName>
</protein>
<feature type="compositionally biased region" description="Low complexity" evidence="1">
    <location>
        <begin position="363"/>
        <end position="395"/>
    </location>
</feature>
<reference evidence="2 3" key="1">
    <citation type="submission" date="2024-02" db="EMBL/GenBank/DDBJ databases">
        <authorList>
            <person name="Chen Y."/>
            <person name="Shah S."/>
            <person name="Dougan E. K."/>
            <person name="Thang M."/>
            <person name="Chan C."/>
        </authorList>
    </citation>
    <scope>NUCLEOTIDE SEQUENCE [LARGE SCALE GENOMIC DNA]</scope>
</reference>
<dbReference type="Proteomes" id="UP001642464">
    <property type="component" value="Unassembled WGS sequence"/>
</dbReference>
<evidence type="ECO:0000313" key="2">
    <source>
        <dbReference type="EMBL" id="CAK9020721.1"/>
    </source>
</evidence>
<feature type="region of interest" description="Disordered" evidence="1">
    <location>
        <begin position="262"/>
        <end position="326"/>
    </location>
</feature>
<proteinExistence type="predicted"/>
<comment type="caution">
    <text evidence="2">The sequence shown here is derived from an EMBL/GenBank/DDBJ whole genome shotgun (WGS) entry which is preliminary data.</text>
</comment>
<feature type="compositionally biased region" description="Basic and acidic residues" evidence="1">
    <location>
        <begin position="285"/>
        <end position="298"/>
    </location>
</feature>
<sequence>MARLTYQMWRLKDCEALRKQARLPPVMTPKEEKARAEAEARDRYRASYVFLEPHDRFPENKIMIEPNLCKTCVYADGHEVALLDEITGEHLKATPEELERAGIIVPQGTGEPTVDIASSPEMDSSVNEPVEDDFVPDYDPDDEPHPTQKTTSDIDQPPETVDEIIEIVGDHYKAALAEGFQDPQEDALESDDEEIVFNQQIVGGSSALESVADKMKFNKIYAAQYLEGGALHLSRNPHGAISMSSNALRHYTEAVTGRSIPLHFIDDDGDDDELPPPPPPADPCPYKRDKDGVHRPVAEELPALKRKTAADLGAAPKAKAAPDSLKKLRTGDKVVNVDMSSSAEAGAQKGSSEVVDVEMEETAGASSSSANPPKAKNMPKPSSVPKAAASSSAAPGRDAPKLVPAGGTPIRTTMPANQVPGAAVIGWYDQEQFFVSKRDIHPKVLYHYTHIAFLDDVIRCGICPGGLRTSKAHSYFSAFDPWSIQKTSQAGMASTRPVAIAVDVEMAVAYGIRFAVTQSQAVVTTDWVPNQFLIYAYDVSAKCFIYANHDYAKERASFNQDVRDIVVRRRERLDRGDEADDNARRQSLLARSRWDLFGKYEKWVHGAWVENAFILERYNREFCKDQLEHADANIGTYSTPYMAIAWQPEGDAPNNSAWPLSLGSVDWAHWTPEMEMRYDPRGNEKFFTSRWITVRQHDVEPQHCMDCDSDSPFGCLSCLNCGRLARVATDMRKASLLVRLENLAASFGFDLSLDMFPDDDIRARGDRGLRNPAGGRVRTGQSAIATIRAHAKSHMDKASKLEFGSLTERLCLDPFYAFNCAAQDMSPDCLKFLQRLSSAVLPIPTRTAQQIQEGVGVNVKAKILMIPDTSQREVDVSNEVFVFWKNKILRPGVFVGLYAMEHHRFEATLMLLVIHWLLTPFMMTLGTQSPAVCCIFTFVTVFILWVLHSISIELENPFGADANDLDVHDMQHDMNNRLLLLLDPISAIIPTLSGNQVQDHELLLEMERKREMPAFDTMWRNLAGEVEQGGDLKRTRRSSTQLRRGSFVAKKSESQISLNTYMGRVQDVISYRGFRRERSQEGTPRFVRRDSVKSTHTEGDLAIDVRSTHTEAMDSCKSMPLGPLKEEEEVKLRGEAVVEGRSDHSACSSHPSSTERGSESALPPNPPGTPRSLWKVPTDARVREDWESVSESEGSIGVPQPRRASHHEMLGGI</sequence>
<organism evidence="2 3">
    <name type="scientific">Durusdinium trenchii</name>
    <dbReference type="NCBI Taxonomy" id="1381693"/>
    <lineage>
        <taxon>Eukaryota</taxon>
        <taxon>Sar</taxon>
        <taxon>Alveolata</taxon>
        <taxon>Dinophyceae</taxon>
        <taxon>Suessiales</taxon>
        <taxon>Symbiodiniaceae</taxon>
        <taxon>Durusdinium</taxon>
    </lineage>
</organism>
<feature type="region of interest" description="Disordered" evidence="1">
    <location>
        <begin position="1135"/>
        <end position="1213"/>
    </location>
</feature>
<feature type="compositionally biased region" description="Basic and acidic residues" evidence="1">
    <location>
        <begin position="1087"/>
        <end position="1099"/>
    </location>
</feature>
<keyword evidence="3" id="KW-1185">Reference proteome</keyword>
<evidence type="ECO:0000256" key="1">
    <source>
        <dbReference type="SAM" id="MobiDB-lite"/>
    </source>
</evidence>
<feature type="compositionally biased region" description="Acidic residues" evidence="1">
    <location>
        <begin position="129"/>
        <end position="142"/>
    </location>
</feature>